<dbReference type="InterPro" id="IPR023997">
    <property type="entry name" value="TonB-dep_OMP_SusC/RagA_CS"/>
</dbReference>
<dbReference type="RefSeq" id="WP_007564111.1">
    <property type="nucleotide sequence ID" value="NZ_DS990134.1"/>
</dbReference>
<comment type="subcellular location">
    <subcellularLocation>
        <location evidence="1 7">Cell outer membrane</location>
        <topology evidence="1 7">Multi-pass membrane protein</topology>
    </subcellularLocation>
</comment>
<comment type="similarity">
    <text evidence="7">Belongs to the TonB-dependent receptor family.</text>
</comment>
<evidence type="ECO:0000256" key="1">
    <source>
        <dbReference type="ARBA" id="ARBA00004571"/>
    </source>
</evidence>
<evidence type="ECO:0000256" key="7">
    <source>
        <dbReference type="PROSITE-ProRule" id="PRU01360"/>
    </source>
</evidence>
<dbReference type="Pfam" id="PF07715">
    <property type="entry name" value="Plug"/>
    <property type="match status" value="1"/>
</dbReference>
<dbReference type="NCBIfam" id="TIGR04056">
    <property type="entry name" value="OMP_RagA_SusC"/>
    <property type="match status" value="1"/>
</dbReference>
<dbReference type="EMBL" id="ABQC02000024">
    <property type="protein sequence ID" value="EDY94175.1"/>
    <property type="molecule type" value="Genomic_DNA"/>
</dbReference>
<dbReference type="GeneID" id="43186272"/>
<evidence type="ECO:0000256" key="3">
    <source>
        <dbReference type="ARBA" id="ARBA00022452"/>
    </source>
</evidence>
<evidence type="ECO:0000256" key="5">
    <source>
        <dbReference type="ARBA" id="ARBA00023136"/>
    </source>
</evidence>
<protein>
    <submittedName>
        <fullName evidence="10">TonB-linked outer membrane protein, SusC/RagA family</fullName>
    </submittedName>
</protein>
<proteinExistence type="inferred from homology"/>
<reference evidence="10 11" key="2">
    <citation type="submission" date="2008-08" db="EMBL/GenBank/DDBJ databases">
        <authorList>
            <person name="Fulton L."/>
            <person name="Clifton S."/>
            <person name="Fulton B."/>
            <person name="Xu J."/>
            <person name="Minx P."/>
            <person name="Pepin K.H."/>
            <person name="Johnson M."/>
            <person name="Thiruvilangam P."/>
            <person name="Bhonagiri V."/>
            <person name="Nash W.E."/>
            <person name="Mardis E.R."/>
            <person name="Wilson R.K."/>
        </authorList>
    </citation>
    <scope>NUCLEOTIDE SEQUENCE [LARGE SCALE GENOMIC DNA]</scope>
    <source>
        <strain evidence="11">DSM 17135 / JCM 12973 / M2</strain>
    </source>
</reference>
<dbReference type="GO" id="GO:0009279">
    <property type="term" value="C:cell outer membrane"/>
    <property type="evidence" value="ECO:0007669"/>
    <property type="project" value="UniProtKB-SubCell"/>
</dbReference>
<dbReference type="InterPro" id="IPR036942">
    <property type="entry name" value="Beta-barrel_TonB_sf"/>
</dbReference>
<gene>
    <name evidence="10" type="ORF">BACPLE_03619</name>
</gene>
<name>B5D3M5_PHOPM</name>
<dbReference type="NCBIfam" id="TIGR04057">
    <property type="entry name" value="SusC_RagA_signa"/>
    <property type="match status" value="1"/>
</dbReference>
<dbReference type="PROSITE" id="PS52016">
    <property type="entry name" value="TONB_DEPENDENT_REC_3"/>
    <property type="match status" value="1"/>
</dbReference>
<feature type="chain" id="PRO_5002831137" evidence="8">
    <location>
        <begin position="22"/>
        <end position="981"/>
    </location>
</feature>
<evidence type="ECO:0000256" key="2">
    <source>
        <dbReference type="ARBA" id="ARBA00022448"/>
    </source>
</evidence>
<dbReference type="InterPro" id="IPR012910">
    <property type="entry name" value="Plug_dom"/>
</dbReference>
<keyword evidence="6 7" id="KW-0998">Cell outer membrane</keyword>
<dbReference type="Proteomes" id="UP000003452">
    <property type="component" value="Unassembled WGS sequence"/>
</dbReference>
<dbReference type="InterPro" id="IPR008969">
    <property type="entry name" value="CarboxyPept-like_regulatory"/>
</dbReference>
<evidence type="ECO:0000313" key="10">
    <source>
        <dbReference type="EMBL" id="EDY94175.1"/>
    </source>
</evidence>
<reference evidence="10 11" key="1">
    <citation type="submission" date="2008-08" db="EMBL/GenBank/DDBJ databases">
        <title>Draft genome sequence of Bacteroides plebeius (DSM 17135).</title>
        <authorList>
            <person name="Sudarsanam P."/>
            <person name="Ley R."/>
            <person name="Guruge J."/>
            <person name="Turnbaugh P.J."/>
            <person name="Mahowald M."/>
            <person name="Liep D."/>
            <person name="Gordon J."/>
        </authorList>
    </citation>
    <scope>NUCLEOTIDE SEQUENCE [LARGE SCALE GENOMIC DNA]</scope>
    <source>
        <strain evidence="11">DSM 17135 / JCM 12973 / M2</strain>
    </source>
</reference>
<dbReference type="InterPro" id="IPR039426">
    <property type="entry name" value="TonB-dep_rcpt-like"/>
</dbReference>
<dbReference type="Pfam" id="PF13715">
    <property type="entry name" value="CarbopepD_reg_2"/>
    <property type="match status" value="1"/>
</dbReference>
<organism evidence="10 11">
    <name type="scientific">Phocaeicola plebeius (strain DSM 17135 / JCM 12973 / CCUG 54634 / M2)</name>
    <name type="common">Bacteroides plebeius</name>
    <dbReference type="NCBI Taxonomy" id="484018"/>
    <lineage>
        <taxon>Bacteria</taxon>
        <taxon>Pseudomonadati</taxon>
        <taxon>Bacteroidota</taxon>
        <taxon>Bacteroidia</taxon>
        <taxon>Bacteroidales</taxon>
        <taxon>Bacteroidaceae</taxon>
        <taxon>Phocaeicola</taxon>
    </lineage>
</organism>
<keyword evidence="8" id="KW-0732">Signal</keyword>
<feature type="domain" description="TonB-dependent receptor plug" evidence="9">
    <location>
        <begin position="119"/>
        <end position="225"/>
    </location>
</feature>
<dbReference type="Gene3D" id="2.170.130.10">
    <property type="entry name" value="TonB-dependent receptor, plug domain"/>
    <property type="match status" value="1"/>
</dbReference>
<feature type="signal peptide" evidence="8">
    <location>
        <begin position="1"/>
        <end position="21"/>
    </location>
</feature>
<dbReference type="SUPFAM" id="SSF49464">
    <property type="entry name" value="Carboxypeptidase regulatory domain-like"/>
    <property type="match status" value="1"/>
</dbReference>
<dbReference type="OrthoDB" id="9768177at2"/>
<evidence type="ECO:0000256" key="4">
    <source>
        <dbReference type="ARBA" id="ARBA00022692"/>
    </source>
</evidence>
<keyword evidence="2 7" id="KW-0813">Transport</keyword>
<evidence type="ECO:0000256" key="8">
    <source>
        <dbReference type="SAM" id="SignalP"/>
    </source>
</evidence>
<dbReference type="Gene3D" id="2.40.170.20">
    <property type="entry name" value="TonB-dependent receptor, beta-barrel domain"/>
    <property type="match status" value="1"/>
</dbReference>
<sequence length="981" mass="109360">MKRFSLWLVLFVLLGVQSALAQSYTIKGSVVSKSNNEPLIGVSILQKGTTNGVVTDVDGNYVLQVQGGDATLIFSYIGMQTQELRVNSRMGVLNVVMQDDAQLVDEVVVVAYGVRKKGTIAGSVSTVKGDKFESVPAASFDQALQGQASGLQVMSNSGEPSAAASFQIRGVNSINAGVSPLFILDGIAVSADDFSALNPSDIESVSVLKDASSTSIYGARAANGVVVITTKRGKMGEKGHITARAQYGVSKLAYGKWNQMNTSERLDYEEEIGLRVPGTYDRELLERTNIDWRDAVYNDNAPFSNVELQFSGASDRYNYYVSGGVYNQEGIALGSDFTRYSFRANLEAKLNSWFKIGTNSAVSYEDISEATSGEYTTVTPISAARFMLPYWNPYKADGSYASVSDDTWLGTNVNPLEWQANNPTNSNKWKVMANLYGELRPIEGLVIKSIGGIDFLDRRGDVSSNPSYLPNMGEGYLGRSFSRYYNLTWTNTINYVFDYKDDHHFNVLLGQEAVNNQSEAFSIITRGQSSDKLLNMSSATRAESPSDSFSGSTYLSFFARGEYNYQGKYYADFSVRRDGSSRFGKNSRWANFWSVGLMWDAKREAFLEDYEWLTNAQLSASVGTSGNSSIPPYDHLALFAGGPTYGLEGSVLPGIAPYSRGNEDLTWEKLLTTNIALKLGFFDRINVVAEFYHKKTTDMLMAVPVTLTSGYVEQWDNIGAMVNKGVDLSFDIDILRMRDFRWNVGANISYNHNEITELYGGRDVYELANTNLLLKKGHSYGEFYVNRFAGVNSVNGDALWYDKDGNITNVYSENDKVLVGKNSIAPWQGGFNTMFSWKGLSVSAQFSWVKDRWVMNNDRYFDESNGMFINQNQSKKLLYDRWKKPGDIASVPRHGVVMEFDDRLLEDASFLRLKNLNISYSFDRKLLQKTRIIENLRVFAQAQNLFTFTKFQGMDPESTGNMYQAQYPMSRQFSIGLEVGF</sequence>
<evidence type="ECO:0000259" key="9">
    <source>
        <dbReference type="Pfam" id="PF07715"/>
    </source>
</evidence>
<dbReference type="eggNOG" id="COG1629">
    <property type="taxonomic scope" value="Bacteria"/>
</dbReference>
<keyword evidence="4 7" id="KW-0812">Transmembrane</keyword>
<accession>B5D3M5</accession>
<dbReference type="SUPFAM" id="SSF56935">
    <property type="entry name" value="Porins"/>
    <property type="match status" value="1"/>
</dbReference>
<keyword evidence="5 7" id="KW-0472">Membrane</keyword>
<comment type="caution">
    <text evidence="10">The sequence shown here is derived from an EMBL/GenBank/DDBJ whole genome shotgun (WGS) entry which is preliminary data.</text>
</comment>
<dbReference type="Gene3D" id="2.60.40.1120">
    <property type="entry name" value="Carboxypeptidase-like, regulatory domain"/>
    <property type="match status" value="1"/>
</dbReference>
<keyword evidence="3 7" id="KW-1134">Transmembrane beta strand</keyword>
<dbReference type="FunFam" id="2.170.130.10:FF:000003">
    <property type="entry name" value="SusC/RagA family TonB-linked outer membrane protein"/>
    <property type="match status" value="1"/>
</dbReference>
<dbReference type="AlphaFoldDB" id="B5D3M5"/>
<evidence type="ECO:0000313" key="11">
    <source>
        <dbReference type="Proteomes" id="UP000003452"/>
    </source>
</evidence>
<evidence type="ECO:0000256" key="6">
    <source>
        <dbReference type="ARBA" id="ARBA00023237"/>
    </source>
</evidence>
<dbReference type="InterPro" id="IPR037066">
    <property type="entry name" value="Plug_dom_sf"/>
</dbReference>
<dbReference type="HOGENOM" id="CLU_004317_0_1_10"/>
<dbReference type="InterPro" id="IPR023996">
    <property type="entry name" value="TonB-dep_OMP_SusC/RagA"/>
</dbReference>